<dbReference type="CDD" id="cd13896">
    <property type="entry name" value="CuRO_3_CopA"/>
    <property type="match status" value="1"/>
</dbReference>
<dbReference type="InterPro" id="IPR002355">
    <property type="entry name" value="Cu_oxidase_Cu_BS"/>
</dbReference>
<dbReference type="InterPro" id="IPR034279">
    <property type="entry name" value="CuRO_3_CopA"/>
</dbReference>
<dbReference type="PANTHER" id="PTHR11709">
    <property type="entry name" value="MULTI-COPPER OXIDASE"/>
    <property type="match status" value="1"/>
</dbReference>
<dbReference type="InterPro" id="IPR001117">
    <property type="entry name" value="Cu-oxidase_2nd"/>
</dbReference>
<accession>A0A6L7GBF3</accession>
<organism evidence="6 7">
    <name type="scientific">Pseudooceanicola albus</name>
    <dbReference type="NCBI Taxonomy" id="2692189"/>
    <lineage>
        <taxon>Bacteria</taxon>
        <taxon>Pseudomonadati</taxon>
        <taxon>Pseudomonadota</taxon>
        <taxon>Alphaproteobacteria</taxon>
        <taxon>Rhodobacterales</taxon>
        <taxon>Paracoccaceae</taxon>
        <taxon>Pseudooceanicola</taxon>
    </lineage>
</organism>
<proteinExistence type="predicted"/>
<dbReference type="Proteomes" id="UP000477911">
    <property type="component" value="Unassembled WGS sequence"/>
</dbReference>
<dbReference type="InterPro" id="IPR008972">
    <property type="entry name" value="Cupredoxin"/>
</dbReference>
<evidence type="ECO:0000259" key="4">
    <source>
        <dbReference type="Pfam" id="PF07731"/>
    </source>
</evidence>
<dbReference type="InterPro" id="IPR011706">
    <property type="entry name" value="Cu-oxidase_C"/>
</dbReference>
<evidence type="ECO:0000259" key="5">
    <source>
        <dbReference type="Pfam" id="PF07732"/>
    </source>
</evidence>
<feature type="domain" description="Plastocyanin-like" evidence="4">
    <location>
        <begin position="397"/>
        <end position="511"/>
    </location>
</feature>
<dbReference type="PANTHER" id="PTHR11709:SF2">
    <property type="entry name" value="MULTICOPPER OXIDASE LPR1"/>
    <property type="match status" value="1"/>
</dbReference>
<evidence type="ECO:0000256" key="2">
    <source>
        <dbReference type="ARBA" id="ARBA00023002"/>
    </source>
</evidence>
<protein>
    <submittedName>
        <fullName evidence="6">Multicopper oxidase domain-containing protein</fullName>
    </submittedName>
</protein>
<dbReference type="GO" id="GO:0016491">
    <property type="term" value="F:oxidoreductase activity"/>
    <property type="evidence" value="ECO:0007669"/>
    <property type="project" value="UniProtKB-KW"/>
</dbReference>
<dbReference type="InterPro" id="IPR011707">
    <property type="entry name" value="Cu-oxidase-like_N"/>
</dbReference>
<dbReference type="EMBL" id="WUMU01000033">
    <property type="protein sequence ID" value="MXN20676.1"/>
    <property type="molecule type" value="Genomic_DNA"/>
</dbReference>
<evidence type="ECO:0000259" key="3">
    <source>
        <dbReference type="Pfam" id="PF00394"/>
    </source>
</evidence>
<dbReference type="Pfam" id="PF07732">
    <property type="entry name" value="Cu-oxidase_3"/>
    <property type="match status" value="1"/>
</dbReference>
<comment type="caution">
    <text evidence="6">The sequence shown here is derived from an EMBL/GenBank/DDBJ whole genome shotgun (WGS) entry which is preliminary data.</text>
</comment>
<dbReference type="Pfam" id="PF00394">
    <property type="entry name" value="Cu-oxidase"/>
    <property type="match status" value="1"/>
</dbReference>
<evidence type="ECO:0000313" key="6">
    <source>
        <dbReference type="EMBL" id="MXN20676.1"/>
    </source>
</evidence>
<reference evidence="6 7" key="1">
    <citation type="submission" date="2019-12" db="EMBL/GenBank/DDBJ databases">
        <authorList>
            <person name="Li M."/>
        </authorList>
    </citation>
    <scope>NUCLEOTIDE SEQUENCE [LARGE SCALE GENOMIC DNA]</scope>
    <source>
        <strain evidence="6 7">GBMRC 2024</strain>
    </source>
</reference>
<dbReference type="SUPFAM" id="SSF49503">
    <property type="entry name" value="Cupredoxins"/>
    <property type="match status" value="3"/>
</dbReference>
<keyword evidence="7" id="KW-1185">Reference proteome</keyword>
<dbReference type="RefSeq" id="WP_160896798.1">
    <property type="nucleotide sequence ID" value="NZ_WUMU01000033.1"/>
</dbReference>
<dbReference type="GO" id="GO:0005507">
    <property type="term" value="F:copper ion binding"/>
    <property type="evidence" value="ECO:0007669"/>
    <property type="project" value="InterPro"/>
</dbReference>
<keyword evidence="1" id="KW-0479">Metal-binding</keyword>
<dbReference type="PROSITE" id="PS00080">
    <property type="entry name" value="MULTICOPPER_OXIDASE2"/>
    <property type="match status" value="1"/>
</dbReference>
<name>A0A6L7GBF3_9RHOB</name>
<dbReference type="InterPro" id="IPR006311">
    <property type="entry name" value="TAT_signal"/>
</dbReference>
<feature type="domain" description="Plastocyanin-like" evidence="5">
    <location>
        <begin position="46"/>
        <end position="147"/>
    </location>
</feature>
<dbReference type="Gene3D" id="2.60.40.420">
    <property type="entry name" value="Cupredoxins - blue copper proteins"/>
    <property type="match status" value="3"/>
</dbReference>
<feature type="domain" description="Plastocyanin-like" evidence="3">
    <location>
        <begin position="249"/>
        <end position="325"/>
    </location>
</feature>
<evidence type="ECO:0000313" key="7">
    <source>
        <dbReference type="Proteomes" id="UP000477911"/>
    </source>
</evidence>
<dbReference type="InterPro" id="IPR045087">
    <property type="entry name" value="Cu-oxidase_fam"/>
</dbReference>
<dbReference type="CDD" id="cd13887">
    <property type="entry name" value="CuRO_2_MCO_like_2"/>
    <property type="match status" value="1"/>
</dbReference>
<dbReference type="Pfam" id="PF07731">
    <property type="entry name" value="Cu-oxidase_2"/>
    <property type="match status" value="1"/>
</dbReference>
<keyword evidence="2" id="KW-0560">Oxidoreductase</keyword>
<dbReference type="CDD" id="cd13865">
    <property type="entry name" value="CuRO_1_LCC_like_3"/>
    <property type="match status" value="1"/>
</dbReference>
<sequence length="513" mass="54728">MTSLSRRQFLGASAGLCAGLISPLPLRAAQPGMTLRAETRTLDIGGRAATVMGLRNGAGGQGLTLDPGQRFQVALTNGLSENTIVHWHGQIPPNDQDGAPNTNPMLTPGETRAYDFAPRPGTFWMHSHVPQQEIALLAAPLIVRRPEDLTRDRQEVTMFLHDFAFAPPEAVLAALQAPEGDHAGSGGGMSGEMSGGMRGGMAMDHGTMKMAPSGSGGMGSGMGMASGMGSGAMAMGQGMTMDLNDYEFDAYLANDRTLDDPEVVAVERGGRVLLRIVNASSMTAYWIDTGSEQARLVAVDGDPVQPVTGRRFPLAQAQRLEIELDLPKDGAALPVLALREGSRAQTGLVLAPPGARVAKLPLEAAQAAAPVANDMRLEAALRAQVPLPDRAVTRRIMVMLNGTMQPYRWTINNQVWDDHQPILASHGDRVELTFHNMSMMAHPMHLHGHVFQVVALGSQRLRGALRDTVLVPAMSTVTVALDAGQAARWMMHCHHMGHLANGMMTELSVLPTA</sequence>
<dbReference type="PROSITE" id="PS51318">
    <property type="entry name" value="TAT"/>
    <property type="match status" value="1"/>
</dbReference>
<evidence type="ECO:0000256" key="1">
    <source>
        <dbReference type="ARBA" id="ARBA00022723"/>
    </source>
</evidence>
<dbReference type="AlphaFoldDB" id="A0A6L7GBF3"/>
<gene>
    <name evidence="6" type="ORF">GR170_22835</name>
</gene>